<evidence type="ECO:0000256" key="14">
    <source>
        <dbReference type="ARBA" id="ARBA00034003"/>
    </source>
</evidence>
<comment type="caution">
    <text evidence="20">The sequence shown here is derived from an EMBL/GenBank/DDBJ whole genome shotgun (WGS) entry which is preliminary data.</text>
</comment>
<dbReference type="RefSeq" id="XP_007770950.1">
    <property type="nucleotide sequence ID" value="XM_007772760.1"/>
</dbReference>
<evidence type="ECO:0000259" key="19">
    <source>
        <dbReference type="PROSITE" id="PS50172"/>
    </source>
</evidence>
<keyword evidence="7 15" id="KW-0547">Nucleotide-binding</keyword>
<feature type="domain" description="BRCT" evidence="19">
    <location>
        <begin position="882"/>
        <end position="992"/>
    </location>
</feature>
<dbReference type="CDD" id="cd07903">
    <property type="entry name" value="Adenylation_DNA_ligase_IV"/>
    <property type="match status" value="1"/>
</dbReference>
<organism evidence="20 21">
    <name type="scientific">Coniophora puteana (strain RWD-64-598)</name>
    <name type="common">Brown rot fungus</name>
    <dbReference type="NCBI Taxonomy" id="741705"/>
    <lineage>
        <taxon>Eukaryota</taxon>
        <taxon>Fungi</taxon>
        <taxon>Dikarya</taxon>
        <taxon>Basidiomycota</taxon>
        <taxon>Agaricomycotina</taxon>
        <taxon>Agaricomycetes</taxon>
        <taxon>Agaricomycetidae</taxon>
        <taxon>Boletales</taxon>
        <taxon>Coniophorineae</taxon>
        <taxon>Coniophoraceae</taxon>
        <taxon>Coniophora</taxon>
    </lineage>
</organism>
<feature type="domain" description="ATP-dependent DNA ligase family profile" evidence="18">
    <location>
        <begin position="367"/>
        <end position="501"/>
    </location>
</feature>
<dbReference type="GO" id="GO:0071897">
    <property type="term" value="P:DNA biosynthetic process"/>
    <property type="evidence" value="ECO:0007669"/>
    <property type="project" value="InterPro"/>
</dbReference>
<keyword evidence="9 15" id="KW-0067">ATP-binding</keyword>
<evidence type="ECO:0000256" key="16">
    <source>
        <dbReference type="RuleBase" id="RU004196"/>
    </source>
</evidence>
<evidence type="ECO:0000256" key="13">
    <source>
        <dbReference type="ARBA" id="ARBA00023242"/>
    </source>
</evidence>
<dbReference type="Proteomes" id="UP000053558">
    <property type="component" value="Unassembled WGS sequence"/>
</dbReference>
<dbReference type="InterPro" id="IPR036420">
    <property type="entry name" value="BRCT_dom_sf"/>
</dbReference>
<keyword evidence="13" id="KW-0539">Nucleus</keyword>
<evidence type="ECO:0000256" key="12">
    <source>
        <dbReference type="ARBA" id="ARBA00023204"/>
    </source>
</evidence>
<dbReference type="InterPro" id="IPR012310">
    <property type="entry name" value="DNA_ligase_ATP-dep_cent"/>
</dbReference>
<sequence>MQATPAPSPPRNENGQAATSYPAPPRNVDSAPFSILSRLFDKLSAERRPERRRKFLDVWFNHWKEDIGYDLYPVLRLILPQRDRERAVYGLKEKNLAKTYIKLIPLNMKDPDAIRLLNWKKPTDRDRSSGDFPTVLYEVVNKRSSVTEGSLTVEDLNNILDELSKNMGKQEVQSKILQRIYNRATPEEQRWIVRIILKDMVISVKETTVFSVFHSDAQDLFNTCSDLKKVAWELWDSSRRLNPEDKSVQLFRAFAPMLCKRPTDRIDETVKEMQGRKFIIEEKLDGERMQLHKRGNEYFYCSRKGKDYTYLYGQHVGNGSLTPYIHSAFDERVDDIILDGEMLVWDPVSERNLPFGTLKTAALDKTNKEHNPRPCFKIFDLLYLNGMSLHKKSLKFRKRNLRACLTEVPGRLEFTVEYEGKTAKDIRQKMEEVMSARGEGLVIKHPDSEYTLNGRNRDWIKVKPEYMDNLGETVDVLVVAANYGTGKRSGGVSTLICAVLNDRQPDDDDEPKYSSFVRVGTGLSFTDYIWVRQKKWKPWTAEDPPTFYQTSKRGQEDKGDMYIEPHDSFIVKIKAAEITASDQYHMGMTMRFPRILSIRDDLGIEDCMTASEVLESMQVERKRKMEGNTGVSNKKRKTMTAKKASILPEYHGPDLKSVELESDVFEDMRFMVSSDPKSRTGSEDREELMKIIHANGGQCVQVVGSQPTIVVYGGTTTPYDLKLLINKGTVDIVKPEWIHDSVSRGQLAPMAKRYLFHATHERQLDPDFDQDEDVMEEDKPNADDILQSHATPASAKKEESQVKDEVNKDNDSGDWLKVNADAEDEEGSVTESETDDDSVNDDVISEGEDIDSTEAAPAGRTLDDTSREHVVMGENDDAMQYDDTHIFKHLCFYLDSPAIARKKGMTVKTKHEEEVARSFTILASQIEDNGGGIVELDDPKLTHVVLDKRDTSRRLTLNERTSKPKRRRLVLADYISACLAEETLLDEEEFAP</sequence>
<dbReference type="AlphaFoldDB" id="A0A5M3ML38"/>
<dbReference type="OMA" id="IMLQHRT"/>
<evidence type="ECO:0000256" key="2">
    <source>
        <dbReference type="ARBA" id="ARBA00004123"/>
    </source>
</evidence>
<dbReference type="GO" id="GO:0046872">
    <property type="term" value="F:metal ion binding"/>
    <property type="evidence" value="ECO:0007669"/>
    <property type="project" value="UniProtKB-KW"/>
</dbReference>
<dbReference type="InterPro" id="IPR012340">
    <property type="entry name" value="NA-bd_OB-fold"/>
</dbReference>
<evidence type="ECO:0000256" key="11">
    <source>
        <dbReference type="ARBA" id="ARBA00023172"/>
    </source>
</evidence>
<feature type="domain" description="BRCT" evidence="19">
    <location>
        <begin position="660"/>
        <end position="755"/>
    </location>
</feature>
<keyword evidence="6" id="KW-0677">Repeat</keyword>
<dbReference type="PROSITE" id="PS00697">
    <property type="entry name" value="DNA_LIGASE_A1"/>
    <property type="match status" value="1"/>
</dbReference>
<evidence type="ECO:0000256" key="7">
    <source>
        <dbReference type="ARBA" id="ARBA00022741"/>
    </source>
</evidence>
<dbReference type="InterPro" id="IPR012309">
    <property type="entry name" value="DNA_ligase_ATP-dep_C"/>
</dbReference>
<keyword evidence="12 15" id="KW-0234">DNA repair</keyword>
<dbReference type="PANTHER" id="PTHR45997">
    <property type="entry name" value="DNA LIGASE 4"/>
    <property type="match status" value="1"/>
</dbReference>
<comment type="similarity">
    <text evidence="3 16">Belongs to the ATP-dependent DNA ligase family.</text>
</comment>
<feature type="compositionally biased region" description="Acidic residues" evidence="17">
    <location>
        <begin position="821"/>
        <end position="852"/>
    </location>
</feature>
<dbReference type="PROSITE" id="PS00333">
    <property type="entry name" value="DNA_LIGASE_A2"/>
    <property type="match status" value="1"/>
</dbReference>
<dbReference type="Pfam" id="PF04679">
    <property type="entry name" value="DNA_ligase_A_C"/>
    <property type="match status" value="1"/>
</dbReference>
<evidence type="ECO:0000313" key="20">
    <source>
        <dbReference type="EMBL" id="EIW79281.1"/>
    </source>
</evidence>
<dbReference type="SUPFAM" id="SSF50249">
    <property type="entry name" value="Nucleic acid-binding proteins"/>
    <property type="match status" value="1"/>
</dbReference>
<evidence type="ECO:0000256" key="10">
    <source>
        <dbReference type="ARBA" id="ARBA00022842"/>
    </source>
</evidence>
<dbReference type="GO" id="GO:0003677">
    <property type="term" value="F:DNA binding"/>
    <property type="evidence" value="ECO:0007669"/>
    <property type="project" value="InterPro"/>
</dbReference>
<evidence type="ECO:0000256" key="3">
    <source>
        <dbReference type="ARBA" id="ARBA00007572"/>
    </source>
</evidence>
<evidence type="ECO:0000256" key="5">
    <source>
        <dbReference type="ARBA" id="ARBA00022723"/>
    </source>
</evidence>
<keyword evidence="8 15" id="KW-0227">DNA damage</keyword>
<dbReference type="GeneID" id="19210610"/>
<feature type="compositionally biased region" description="Pro residues" evidence="17">
    <location>
        <begin position="1"/>
        <end position="10"/>
    </location>
</feature>
<dbReference type="Gene3D" id="3.30.470.30">
    <property type="entry name" value="DNA ligase/mRNA capping enzyme"/>
    <property type="match status" value="1"/>
</dbReference>
<dbReference type="InterPro" id="IPR001357">
    <property type="entry name" value="BRCT_dom"/>
</dbReference>
<dbReference type="InterPro" id="IPR044125">
    <property type="entry name" value="Adenylation_DNA_ligase_IV"/>
</dbReference>
<dbReference type="GO" id="GO:0032807">
    <property type="term" value="C:DNA ligase IV complex"/>
    <property type="evidence" value="ECO:0007669"/>
    <property type="project" value="TreeGrafter"/>
</dbReference>
<evidence type="ECO:0000256" key="6">
    <source>
        <dbReference type="ARBA" id="ARBA00022737"/>
    </source>
</evidence>
<dbReference type="NCBIfam" id="TIGR00574">
    <property type="entry name" value="dnl1"/>
    <property type="match status" value="1"/>
</dbReference>
<evidence type="ECO:0000256" key="8">
    <source>
        <dbReference type="ARBA" id="ARBA00022763"/>
    </source>
</evidence>
<comment type="subcellular location">
    <subcellularLocation>
        <location evidence="2">Nucleus</location>
    </subcellularLocation>
</comment>
<dbReference type="OrthoDB" id="151490at2759"/>
<feature type="compositionally biased region" description="Basic and acidic residues" evidence="17">
    <location>
        <begin position="795"/>
        <end position="811"/>
    </location>
</feature>
<protein>
    <recommendedName>
        <fullName evidence="15">DNA ligase</fullName>
        <ecNumber evidence="15">6.5.1.1</ecNumber>
    </recommendedName>
</protein>
<name>A0A5M3ML38_CONPW</name>
<accession>A0A5M3ML38</accession>
<dbReference type="Gene3D" id="1.10.3260.10">
    <property type="entry name" value="DNA ligase, ATP-dependent, N-terminal domain"/>
    <property type="match status" value="1"/>
</dbReference>
<keyword evidence="5" id="KW-0479">Metal-binding</keyword>
<keyword evidence="4 15" id="KW-0436">Ligase</keyword>
<feature type="region of interest" description="Disordered" evidence="17">
    <location>
        <begin position="785"/>
        <end position="859"/>
    </location>
</feature>
<dbReference type="GO" id="GO:0005524">
    <property type="term" value="F:ATP binding"/>
    <property type="evidence" value="ECO:0007669"/>
    <property type="project" value="UniProtKB-KW"/>
</dbReference>
<keyword evidence="21" id="KW-1185">Reference proteome</keyword>
<dbReference type="InterPro" id="IPR036599">
    <property type="entry name" value="DNA_ligase_N_sf"/>
</dbReference>
<keyword evidence="11 15" id="KW-0233">DNA recombination</keyword>
<dbReference type="PROSITE" id="PS50160">
    <property type="entry name" value="DNA_LIGASE_A3"/>
    <property type="match status" value="1"/>
</dbReference>
<gene>
    <name evidence="20" type="ORF">CONPUDRAFT_83539</name>
</gene>
<evidence type="ECO:0000256" key="4">
    <source>
        <dbReference type="ARBA" id="ARBA00022598"/>
    </source>
</evidence>
<dbReference type="GO" id="GO:0003910">
    <property type="term" value="F:DNA ligase (ATP) activity"/>
    <property type="evidence" value="ECO:0007669"/>
    <property type="project" value="UniProtKB-EC"/>
</dbReference>
<dbReference type="PANTHER" id="PTHR45997:SF1">
    <property type="entry name" value="DNA LIGASE 4"/>
    <property type="match status" value="1"/>
</dbReference>
<dbReference type="KEGG" id="cput:CONPUDRAFT_83539"/>
<evidence type="ECO:0000256" key="1">
    <source>
        <dbReference type="ARBA" id="ARBA00001946"/>
    </source>
</evidence>
<reference evidence="21" key="1">
    <citation type="journal article" date="2012" name="Science">
        <title>The Paleozoic origin of enzymatic lignin decomposition reconstructed from 31 fungal genomes.</title>
        <authorList>
            <person name="Floudas D."/>
            <person name="Binder M."/>
            <person name="Riley R."/>
            <person name="Barry K."/>
            <person name="Blanchette R.A."/>
            <person name="Henrissat B."/>
            <person name="Martinez A.T."/>
            <person name="Otillar R."/>
            <person name="Spatafora J.W."/>
            <person name="Yadav J.S."/>
            <person name="Aerts A."/>
            <person name="Benoit I."/>
            <person name="Boyd A."/>
            <person name="Carlson A."/>
            <person name="Copeland A."/>
            <person name="Coutinho P.M."/>
            <person name="de Vries R.P."/>
            <person name="Ferreira P."/>
            <person name="Findley K."/>
            <person name="Foster B."/>
            <person name="Gaskell J."/>
            <person name="Glotzer D."/>
            <person name="Gorecki P."/>
            <person name="Heitman J."/>
            <person name="Hesse C."/>
            <person name="Hori C."/>
            <person name="Igarashi K."/>
            <person name="Jurgens J.A."/>
            <person name="Kallen N."/>
            <person name="Kersten P."/>
            <person name="Kohler A."/>
            <person name="Kuees U."/>
            <person name="Kumar T.K.A."/>
            <person name="Kuo A."/>
            <person name="LaButti K."/>
            <person name="Larrondo L.F."/>
            <person name="Lindquist E."/>
            <person name="Ling A."/>
            <person name="Lombard V."/>
            <person name="Lucas S."/>
            <person name="Lundell T."/>
            <person name="Martin R."/>
            <person name="McLaughlin D.J."/>
            <person name="Morgenstern I."/>
            <person name="Morin E."/>
            <person name="Murat C."/>
            <person name="Nagy L.G."/>
            <person name="Nolan M."/>
            <person name="Ohm R.A."/>
            <person name="Patyshakuliyeva A."/>
            <person name="Rokas A."/>
            <person name="Ruiz-Duenas F.J."/>
            <person name="Sabat G."/>
            <person name="Salamov A."/>
            <person name="Samejima M."/>
            <person name="Schmutz J."/>
            <person name="Slot J.C."/>
            <person name="St John F."/>
            <person name="Stenlid J."/>
            <person name="Sun H."/>
            <person name="Sun S."/>
            <person name="Syed K."/>
            <person name="Tsang A."/>
            <person name="Wiebenga A."/>
            <person name="Young D."/>
            <person name="Pisabarro A."/>
            <person name="Eastwood D.C."/>
            <person name="Martin F."/>
            <person name="Cullen D."/>
            <person name="Grigoriev I.V."/>
            <person name="Hibbett D.S."/>
        </authorList>
    </citation>
    <scope>NUCLEOTIDE SEQUENCE [LARGE SCALE GENOMIC DNA]</scope>
    <source>
        <strain evidence="21">RWD-64-598 SS2</strain>
    </source>
</reference>
<dbReference type="GO" id="GO:0006310">
    <property type="term" value="P:DNA recombination"/>
    <property type="evidence" value="ECO:0007669"/>
    <property type="project" value="UniProtKB-KW"/>
</dbReference>
<dbReference type="InterPro" id="IPR000977">
    <property type="entry name" value="DNA_ligase_ATP-dep"/>
</dbReference>
<comment type="catalytic activity">
    <reaction evidence="14 15">
        <text>ATP + (deoxyribonucleotide)n-3'-hydroxyl + 5'-phospho-(deoxyribonucleotide)m = (deoxyribonucleotide)n+m + AMP + diphosphate.</text>
        <dbReference type="EC" id="6.5.1.1"/>
    </reaction>
</comment>
<dbReference type="InterPro" id="IPR016059">
    <property type="entry name" value="DNA_ligase_ATP-dep_CS"/>
</dbReference>
<dbReference type="InterPro" id="IPR012308">
    <property type="entry name" value="DNA_ligase_ATP-dep_N"/>
</dbReference>
<dbReference type="SUPFAM" id="SSF56091">
    <property type="entry name" value="DNA ligase/mRNA capping enzyme, catalytic domain"/>
    <property type="match status" value="1"/>
</dbReference>
<feature type="region of interest" description="Disordered" evidence="17">
    <location>
        <begin position="1"/>
        <end position="28"/>
    </location>
</feature>
<dbReference type="EMBL" id="JH711581">
    <property type="protein sequence ID" value="EIW79281.1"/>
    <property type="molecule type" value="Genomic_DNA"/>
</dbReference>
<dbReference type="SUPFAM" id="SSF117018">
    <property type="entry name" value="ATP-dependent DNA ligase DNA-binding domain"/>
    <property type="match status" value="1"/>
</dbReference>
<evidence type="ECO:0000313" key="21">
    <source>
        <dbReference type="Proteomes" id="UP000053558"/>
    </source>
</evidence>
<dbReference type="SMART" id="SM00292">
    <property type="entry name" value="BRCT"/>
    <property type="match status" value="2"/>
</dbReference>
<dbReference type="EC" id="6.5.1.1" evidence="15"/>
<proteinExistence type="inferred from homology"/>
<dbReference type="GO" id="GO:0006297">
    <property type="term" value="P:nucleotide-excision repair, DNA gap filling"/>
    <property type="evidence" value="ECO:0007669"/>
    <property type="project" value="TreeGrafter"/>
</dbReference>
<evidence type="ECO:0000256" key="15">
    <source>
        <dbReference type="RuleBase" id="RU000617"/>
    </source>
</evidence>
<dbReference type="Gene3D" id="2.40.50.140">
    <property type="entry name" value="Nucleic acid-binding proteins"/>
    <property type="match status" value="1"/>
</dbReference>
<dbReference type="CDD" id="cd07968">
    <property type="entry name" value="OBF_DNA_ligase_IV"/>
    <property type="match status" value="1"/>
</dbReference>
<dbReference type="GO" id="GO:0006303">
    <property type="term" value="P:double-strand break repair via nonhomologous end joining"/>
    <property type="evidence" value="ECO:0007669"/>
    <property type="project" value="TreeGrafter"/>
</dbReference>
<dbReference type="InterPro" id="IPR029710">
    <property type="entry name" value="LIG4"/>
</dbReference>
<dbReference type="PROSITE" id="PS50172">
    <property type="entry name" value="BRCT"/>
    <property type="match status" value="2"/>
</dbReference>
<dbReference type="Pfam" id="PF04675">
    <property type="entry name" value="DNA_ligase_A_N"/>
    <property type="match status" value="1"/>
</dbReference>
<comment type="cofactor">
    <cofactor evidence="1">
        <name>Mg(2+)</name>
        <dbReference type="ChEBI" id="CHEBI:18420"/>
    </cofactor>
</comment>
<dbReference type="Gene3D" id="3.40.50.10190">
    <property type="entry name" value="BRCT domain"/>
    <property type="match status" value="2"/>
</dbReference>
<evidence type="ECO:0000256" key="17">
    <source>
        <dbReference type="SAM" id="MobiDB-lite"/>
    </source>
</evidence>
<dbReference type="Pfam" id="PF01068">
    <property type="entry name" value="DNA_ligase_A_M"/>
    <property type="match status" value="1"/>
</dbReference>
<evidence type="ECO:0000259" key="18">
    <source>
        <dbReference type="PROSITE" id="PS50160"/>
    </source>
</evidence>
<dbReference type="Pfam" id="PF16589">
    <property type="entry name" value="BRCT_2"/>
    <property type="match status" value="1"/>
</dbReference>
<keyword evidence="10" id="KW-0460">Magnesium</keyword>
<evidence type="ECO:0000256" key="9">
    <source>
        <dbReference type="ARBA" id="ARBA00022840"/>
    </source>
</evidence>
<dbReference type="SUPFAM" id="SSF52113">
    <property type="entry name" value="BRCT domain"/>
    <property type="match status" value="2"/>
</dbReference>